<dbReference type="Proteomes" id="UP001200145">
    <property type="component" value="Unassembled WGS sequence"/>
</dbReference>
<proteinExistence type="predicted"/>
<organism evidence="1 2">
    <name type="scientific">Flavihumibacter fluminis</name>
    <dbReference type="NCBI Taxonomy" id="2909236"/>
    <lineage>
        <taxon>Bacteria</taxon>
        <taxon>Pseudomonadati</taxon>
        <taxon>Bacteroidota</taxon>
        <taxon>Chitinophagia</taxon>
        <taxon>Chitinophagales</taxon>
        <taxon>Chitinophagaceae</taxon>
        <taxon>Flavihumibacter</taxon>
    </lineage>
</organism>
<protein>
    <submittedName>
        <fullName evidence="1">DUF2911 domain-containing protein</fullName>
    </submittedName>
</protein>
<dbReference type="RefSeq" id="WP_234866262.1">
    <property type="nucleotide sequence ID" value="NZ_JAKEVY010000003.1"/>
</dbReference>
<evidence type="ECO:0000313" key="2">
    <source>
        <dbReference type="Proteomes" id="UP001200145"/>
    </source>
</evidence>
<dbReference type="Pfam" id="PF11138">
    <property type="entry name" value="DUF2911"/>
    <property type="match status" value="1"/>
</dbReference>
<sequence length="175" mass="20297">MQLHLNAQSKFPPVDKSPLDFSYYPVNYPILRIQEKAKEPLMARVTYSRPQKNGRKVFGELVEYGSIWRLGANEATEIELYRDAKIGSARVKKGRYTLYAIPTTDKWTIILNKDTDVWGAFLYDPKKDVVRMEVPVQHNTDALECFSMYFDKTNGNVSLFIGWDTEMVRVPISFF</sequence>
<keyword evidence="2" id="KW-1185">Reference proteome</keyword>
<evidence type="ECO:0000313" key="1">
    <source>
        <dbReference type="EMBL" id="MCF1715306.1"/>
    </source>
</evidence>
<reference evidence="1 2" key="1">
    <citation type="submission" date="2022-01" db="EMBL/GenBank/DDBJ databases">
        <title>Flavihumibacter sp. nov., isolated from sediment of a river.</title>
        <authorList>
            <person name="Liu H."/>
        </authorList>
    </citation>
    <scope>NUCLEOTIDE SEQUENCE [LARGE SCALE GENOMIC DNA]</scope>
    <source>
        <strain evidence="1 2">RY-1</strain>
    </source>
</reference>
<name>A0ABS9BI73_9BACT</name>
<comment type="caution">
    <text evidence="1">The sequence shown here is derived from an EMBL/GenBank/DDBJ whole genome shotgun (WGS) entry which is preliminary data.</text>
</comment>
<dbReference type="EMBL" id="JAKEVY010000003">
    <property type="protein sequence ID" value="MCF1715306.1"/>
    <property type="molecule type" value="Genomic_DNA"/>
</dbReference>
<accession>A0ABS9BI73</accession>
<dbReference type="InterPro" id="IPR021314">
    <property type="entry name" value="DUF2911"/>
</dbReference>
<gene>
    <name evidence="1" type="ORF">L0U88_11770</name>
</gene>